<evidence type="ECO:0000313" key="3">
    <source>
        <dbReference type="Proteomes" id="UP000092574"/>
    </source>
</evidence>
<evidence type="ECO:0000259" key="1">
    <source>
        <dbReference type="Pfam" id="PF12674"/>
    </source>
</evidence>
<dbReference type="Pfam" id="PF12674">
    <property type="entry name" value="Zn_ribbon_2"/>
    <property type="match status" value="1"/>
</dbReference>
<dbReference type="OrthoDB" id="9801008at2"/>
<dbReference type="AlphaFoldDB" id="A0A1C7IDU1"/>
<name>A0A1C7IDU1_9FIRM</name>
<accession>A0A1C7IDU1</accession>
<dbReference type="InterPro" id="IPR025868">
    <property type="entry name" value="Zn_ribbon_dom_put"/>
</dbReference>
<feature type="domain" description="Putative zinc ribbon" evidence="1">
    <location>
        <begin position="6"/>
        <end position="87"/>
    </location>
</feature>
<reference evidence="2" key="1">
    <citation type="submission" date="2017-04" db="EMBL/GenBank/DDBJ databases">
        <title>Complete Genome Sequences of Twelve Strains of a Stable Defined Moderately Diverse Mouse Microbiota 2 (sDMDMm2).</title>
        <authorList>
            <person name="Uchimura Y."/>
            <person name="Wyss M."/>
            <person name="Brugiroux S."/>
            <person name="Limenitakis J.P."/>
            <person name="Stecher B."/>
            <person name="McCoy K.D."/>
            <person name="Macpherson A.J."/>
        </authorList>
    </citation>
    <scope>NUCLEOTIDE SEQUENCE</scope>
    <source>
        <strain evidence="2">YL58</strain>
    </source>
</reference>
<gene>
    <name evidence="2" type="ORF">A4V09_15855</name>
</gene>
<protein>
    <submittedName>
        <fullName evidence="2">Transcriptional regulator</fullName>
    </submittedName>
</protein>
<dbReference type="KEGG" id="byl:A4V09_15855"/>
<dbReference type="EMBL" id="CP015405">
    <property type="protein sequence ID" value="ANU77104.1"/>
    <property type="molecule type" value="Genomic_DNA"/>
</dbReference>
<keyword evidence="3" id="KW-1185">Reference proteome</keyword>
<organism evidence="2 3">
    <name type="scientific">Blautia pseudococcoides</name>
    <dbReference type="NCBI Taxonomy" id="1796616"/>
    <lineage>
        <taxon>Bacteria</taxon>
        <taxon>Bacillati</taxon>
        <taxon>Bacillota</taxon>
        <taxon>Clostridia</taxon>
        <taxon>Lachnospirales</taxon>
        <taxon>Lachnospiraceae</taxon>
        <taxon>Blautia</taxon>
    </lineage>
</organism>
<evidence type="ECO:0000313" key="2">
    <source>
        <dbReference type="EMBL" id="ANU77104.1"/>
    </source>
</evidence>
<dbReference type="Proteomes" id="UP000092574">
    <property type="component" value="Chromosome"/>
</dbReference>
<dbReference type="STRING" id="1796616.A4V09_15855"/>
<proteinExistence type="predicted"/>
<dbReference type="RefSeq" id="WP_065543235.1">
    <property type="nucleotide sequence ID" value="NZ_CP015405.2"/>
</dbReference>
<sequence>MEDKKFCQSCGMPMEKPEDFGTSNDGGRNEEYCCYCYKEGKFTYDMTMEDMIQFNLKFNEENGNPFGTQEEARKMMESWFPTLKRWKQA</sequence>